<dbReference type="GO" id="GO:0003700">
    <property type="term" value="F:DNA-binding transcription factor activity"/>
    <property type="evidence" value="ECO:0007669"/>
    <property type="project" value="InterPro"/>
</dbReference>
<gene>
    <name evidence="5" type="ORF">GT347_24560</name>
</gene>
<dbReference type="InterPro" id="IPR036388">
    <property type="entry name" value="WH-like_DNA-bd_sf"/>
</dbReference>
<dbReference type="RefSeq" id="WP_160554689.1">
    <property type="nucleotide sequence ID" value="NZ_CP047650.1"/>
</dbReference>
<dbReference type="SMART" id="SM00895">
    <property type="entry name" value="FCD"/>
    <property type="match status" value="1"/>
</dbReference>
<dbReference type="InterPro" id="IPR011711">
    <property type="entry name" value="GntR_C"/>
</dbReference>
<evidence type="ECO:0000313" key="5">
    <source>
        <dbReference type="EMBL" id="QHJ00880.1"/>
    </source>
</evidence>
<evidence type="ECO:0000256" key="2">
    <source>
        <dbReference type="ARBA" id="ARBA00023125"/>
    </source>
</evidence>
<dbReference type="PANTHER" id="PTHR43537">
    <property type="entry name" value="TRANSCRIPTIONAL REGULATOR, GNTR FAMILY"/>
    <property type="match status" value="1"/>
</dbReference>
<dbReference type="Gene3D" id="1.20.120.530">
    <property type="entry name" value="GntR ligand-binding domain-like"/>
    <property type="match status" value="1"/>
</dbReference>
<dbReference type="InterPro" id="IPR000524">
    <property type="entry name" value="Tscrpt_reg_HTH_GntR"/>
</dbReference>
<dbReference type="EMBL" id="CP047650">
    <property type="protein sequence ID" value="QHJ00880.1"/>
    <property type="molecule type" value="Genomic_DNA"/>
</dbReference>
<sequence>MLAHRPPPFEHGHSTAQEEAYQHIRQAIRMGTMRPGYRLVPDEIANAIGMSRMPVREALNRLAAEGLIVLRPNRGAVVRGLTEKEVREVFEMRAVLEGLAASMAVSRVTPADLLDLEQLLIRMRNSAANTADWITEHRQFHERFCAIADAPRLMHQIAALHLVVEPLMRLWLENRSSSAYLQDVHEELVATLKAGDAAHMEAMMRAHVLRTVPGITAAMREQGAQAG</sequence>
<dbReference type="Gene3D" id="1.10.10.10">
    <property type="entry name" value="Winged helix-like DNA-binding domain superfamily/Winged helix DNA-binding domain"/>
    <property type="match status" value="1"/>
</dbReference>
<name>A0A857JCQ4_9BURK</name>
<dbReference type="InterPro" id="IPR036390">
    <property type="entry name" value="WH_DNA-bd_sf"/>
</dbReference>
<evidence type="ECO:0000256" key="1">
    <source>
        <dbReference type="ARBA" id="ARBA00023015"/>
    </source>
</evidence>
<evidence type="ECO:0000256" key="3">
    <source>
        <dbReference type="ARBA" id="ARBA00023163"/>
    </source>
</evidence>
<proteinExistence type="predicted"/>
<dbReference type="SMART" id="SM00345">
    <property type="entry name" value="HTH_GNTR"/>
    <property type="match status" value="1"/>
</dbReference>
<dbReference type="PANTHER" id="PTHR43537:SF24">
    <property type="entry name" value="GLUCONATE OPERON TRANSCRIPTIONAL REPRESSOR"/>
    <property type="match status" value="1"/>
</dbReference>
<dbReference type="SUPFAM" id="SSF46785">
    <property type="entry name" value="Winged helix' DNA-binding domain"/>
    <property type="match status" value="1"/>
</dbReference>
<keyword evidence="1" id="KW-0805">Transcription regulation</keyword>
<dbReference type="KEGG" id="xyk:GT347_24560"/>
<accession>A0A857JCQ4</accession>
<dbReference type="PROSITE" id="PS50949">
    <property type="entry name" value="HTH_GNTR"/>
    <property type="match status" value="1"/>
</dbReference>
<keyword evidence="3" id="KW-0804">Transcription</keyword>
<keyword evidence="2" id="KW-0238">DNA-binding</keyword>
<dbReference type="Pfam" id="PF00392">
    <property type="entry name" value="GntR"/>
    <property type="match status" value="1"/>
</dbReference>
<dbReference type="InterPro" id="IPR008920">
    <property type="entry name" value="TF_FadR/GntR_C"/>
</dbReference>
<organism evidence="5 6">
    <name type="scientific">Xylophilus rhododendri</name>
    <dbReference type="NCBI Taxonomy" id="2697032"/>
    <lineage>
        <taxon>Bacteria</taxon>
        <taxon>Pseudomonadati</taxon>
        <taxon>Pseudomonadota</taxon>
        <taxon>Betaproteobacteria</taxon>
        <taxon>Burkholderiales</taxon>
        <taxon>Xylophilus</taxon>
    </lineage>
</organism>
<keyword evidence="6" id="KW-1185">Reference proteome</keyword>
<dbReference type="GO" id="GO:0003677">
    <property type="term" value="F:DNA binding"/>
    <property type="evidence" value="ECO:0007669"/>
    <property type="project" value="UniProtKB-KW"/>
</dbReference>
<evidence type="ECO:0000259" key="4">
    <source>
        <dbReference type="PROSITE" id="PS50949"/>
    </source>
</evidence>
<protein>
    <submittedName>
        <fullName evidence="5">FCD domain-containing protein</fullName>
    </submittedName>
</protein>
<dbReference type="Pfam" id="PF07729">
    <property type="entry name" value="FCD"/>
    <property type="match status" value="1"/>
</dbReference>
<dbReference type="AlphaFoldDB" id="A0A857JCQ4"/>
<evidence type="ECO:0000313" key="6">
    <source>
        <dbReference type="Proteomes" id="UP000464787"/>
    </source>
</evidence>
<dbReference type="Proteomes" id="UP000464787">
    <property type="component" value="Chromosome"/>
</dbReference>
<dbReference type="CDD" id="cd07377">
    <property type="entry name" value="WHTH_GntR"/>
    <property type="match status" value="1"/>
</dbReference>
<reference evidence="5 6" key="1">
    <citation type="submission" date="2020-01" db="EMBL/GenBank/DDBJ databases">
        <title>Genome sequencing of strain KACC 21265.</title>
        <authorList>
            <person name="Heo J."/>
            <person name="Kim S.-J."/>
            <person name="Kim J.-S."/>
            <person name="Hong S.-B."/>
            <person name="Kwon S.-W."/>
        </authorList>
    </citation>
    <scope>NUCLEOTIDE SEQUENCE [LARGE SCALE GENOMIC DNA]</scope>
    <source>
        <strain evidence="5 6">KACC 21265</strain>
    </source>
</reference>
<feature type="domain" description="HTH gntR-type" evidence="4">
    <location>
        <begin position="14"/>
        <end position="81"/>
    </location>
</feature>
<dbReference type="SUPFAM" id="SSF48008">
    <property type="entry name" value="GntR ligand-binding domain-like"/>
    <property type="match status" value="1"/>
</dbReference>